<dbReference type="AlphaFoldDB" id="A0A242M672"/>
<comment type="similarity">
    <text evidence="1">Belongs to the YciI family.</text>
</comment>
<dbReference type="Gene3D" id="3.30.70.1060">
    <property type="entry name" value="Dimeric alpha+beta barrel"/>
    <property type="match status" value="1"/>
</dbReference>
<dbReference type="PANTHER" id="PTHR37828:SF1">
    <property type="entry name" value="YCII-RELATED DOMAIN-CONTAINING PROTEIN"/>
    <property type="match status" value="1"/>
</dbReference>
<dbReference type="PANTHER" id="PTHR37828">
    <property type="entry name" value="GSR2449 PROTEIN"/>
    <property type="match status" value="1"/>
</dbReference>
<evidence type="ECO:0000313" key="3">
    <source>
        <dbReference type="EMBL" id="OTP66592.1"/>
    </source>
</evidence>
<dbReference type="SUPFAM" id="SSF54909">
    <property type="entry name" value="Dimeric alpha+beta barrel"/>
    <property type="match status" value="1"/>
</dbReference>
<gene>
    <name evidence="3" type="ORF">PAMC26577_37520</name>
</gene>
<accession>A0A242M672</accession>
<evidence type="ECO:0000256" key="1">
    <source>
        <dbReference type="ARBA" id="ARBA00007689"/>
    </source>
</evidence>
<proteinExistence type="inferred from homology"/>
<evidence type="ECO:0000259" key="2">
    <source>
        <dbReference type="Pfam" id="PF03795"/>
    </source>
</evidence>
<dbReference type="InterPro" id="IPR011008">
    <property type="entry name" value="Dimeric_a/b-barrel"/>
</dbReference>
<dbReference type="Proteomes" id="UP000195221">
    <property type="component" value="Unassembled WGS sequence"/>
</dbReference>
<reference evidence="3 4" key="1">
    <citation type="submission" date="2017-03" db="EMBL/GenBank/DDBJ databases">
        <title>Genome analysis of strain PAMC 26577.</title>
        <authorList>
            <person name="Oh H.-M."/>
            <person name="Yang J.-A."/>
        </authorList>
    </citation>
    <scope>NUCLEOTIDE SEQUENCE [LARGE SCALE GENOMIC DNA]</scope>
    <source>
        <strain evidence="3 4">PAMC 26577</strain>
    </source>
</reference>
<dbReference type="RefSeq" id="WP_086386746.1">
    <property type="nucleotide sequence ID" value="NZ_NBTZ01000159.1"/>
</dbReference>
<protein>
    <submittedName>
        <fullName evidence="3">YCII protein</fullName>
    </submittedName>
</protein>
<organism evidence="3 4">
    <name type="scientific">Caballeronia sordidicola</name>
    <name type="common">Burkholderia sordidicola</name>
    <dbReference type="NCBI Taxonomy" id="196367"/>
    <lineage>
        <taxon>Bacteria</taxon>
        <taxon>Pseudomonadati</taxon>
        <taxon>Pseudomonadota</taxon>
        <taxon>Betaproteobacteria</taxon>
        <taxon>Burkholderiales</taxon>
        <taxon>Burkholderiaceae</taxon>
        <taxon>Caballeronia</taxon>
    </lineage>
</organism>
<dbReference type="InterPro" id="IPR005545">
    <property type="entry name" value="YCII"/>
</dbReference>
<dbReference type="Pfam" id="PF03795">
    <property type="entry name" value="YCII"/>
    <property type="match status" value="1"/>
</dbReference>
<dbReference type="EMBL" id="NBTZ01000159">
    <property type="protein sequence ID" value="OTP66592.1"/>
    <property type="molecule type" value="Genomic_DNA"/>
</dbReference>
<name>A0A242M672_CABSO</name>
<sequence length="95" mass="10711">MKFAVIIEYGPDKQEVKAHHPAHREYLHRFLENGQLRAAGSFAEDAGSLWILDAEGADAVDKIVKSHPYVKAGVLSKWEIWPMAFWMAQEAMDAS</sequence>
<evidence type="ECO:0000313" key="4">
    <source>
        <dbReference type="Proteomes" id="UP000195221"/>
    </source>
</evidence>
<feature type="domain" description="YCII-related" evidence="2">
    <location>
        <begin position="1"/>
        <end position="83"/>
    </location>
</feature>
<comment type="caution">
    <text evidence="3">The sequence shown here is derived from an EMBL/GenBank/DDBJ whole genome shotgun (WGS) entry which is preliminary data.</text>
</comment>